<dbReference type="GO" id="GO:0016616">
    <property type="term" value="F:oxidoreductase activity, acting on the CH-OH group of donors, NAD or NADP as acceptor"/>
    <property type="evidence" value="ECO:0007669"/>
    <property type="project" value="UniProtKB-ARBA"/>
</dbReference>
<evidence type="ECO:0000256" key="4">
    <source>
        <dbReference type="PIRSR" id="PIRSR000097-3"/>
    </source>
</evidence>
<dbReference type="Proteomes" id="UP000041254">
    <property type="component" value="Unassembled WGS sequence"/>
</dbReference>
<proteinExistence type="predicted"/>
<dbReference type="PRINTS" id="PR00069">
    <property type="entry name" value="ALDKETRDTASE"/>
</dbReference>
<feature type="active site" description="Proton donor" evidence="2">
    <location>
        <position position="66"/>
    </location>
</feature>
<keyword evidence="1" id="KW-0560">Oxidoreductase</keyword>
<dbReference type="VEuPathDB" id="CryptoDB:Vbra_20466"/>
<dbReference type="InterPro" id="IPR023210">
    <property type="entry name" value="NADP_OxRdtase_dom"/>
</dbReference>
<dbReference type="Pfam" id="PF00248">
    <property type="entry name" value="Aldo_ket_red"/>
    <property type="match status" value="1"/>
</dbReference>
<evidence type="ECO:0000313" key="7">
    <source>
        <dbReference type="Proteomes" id="UP000041254"/>
    </source>
</evidence>
<reference evidence="6 7" key="1">
    <citation type="submission" date="2014-11" db="EMBL/GenBank/DDBJ databases">
        <authorList>
            <person name="Zhu J."/>
            <person name="Qi W."/>
            <person name="Song R."/>
        </authorList>
    </citation>
    <scope>NUCLEOTIDE SEQUENCE [LARGE SCALE GENOMIC DNA]</scope>
</reference>
<dbReference type="OMA" id="MVNQIFL"/>
<feature type="site" description="Lowers pKa of active site Tyr" evidence="4">
    <location>
        <position position="95"/>
    </location>
</feature>
<dbReference type="OrthoDB" id="416253at2759"/>
<dbReference type="InterPro" id="IPR018170">
    <property type="entry name" value="Aldo/ket_reductase_CS"/>
</dbReference>
<dbReference type="PROSITE" id="PS00062">
    <property type="entry name" value="ALDOKETO_REDUCTASE_2"/>
    <property type="match status" value="1"/>
</dbReference>
<name>A0A0G4EKJ6_VITBC</name>
<dbReference type="EMBL" id="CDMY01000252">
    <property type="protein sequence ID" value="CEL97053.1"/>
    <property type="molecule type" value="Genomic_DNA"/>
</dbReference>
<evidence type="ECO:0000313" key="6">
    <source>
        <dbReference type="EMBL" id="CEL97053.1"/>
    </source>
</evidence>
<accession>A0A0G4EKJ6</accession>
<feature type="domain" description="NADP-dependent oxidoreductase" evidence="5">
    <location>
        <begin position="28"/>
        <end position="306"/>
    </location>
</feature>
<dbReference type="Gene3D" id="3.20.20.100">
    <property type="entry name" value="NADP-dependent oxidoreductase domain"/>
    <property type="match status" value="1"/>
</dbReference>
<dbReference type="STRING" id="1169540.A0A0G4EKJ6"/>
<feature type="binding site" evidence="3">
    <location>
        <position position="128"/>
    </location>
    <ligand>
        <name>substrate</name>
    </ligand>
</feature>
<evidence type="ECO:0000256" key="2">
    <source>
        <dbReference type="PIRSR" id="PIRSR000097-1"/>
    </source>
</evidence>
<gene>
    <name evidence="6" type="ORF">Vbra_20466</name>
</gene>
<evidence type="ECO:0000256" key="3">
    <source>
        <dbReference type="PIRSR" id="PIRSR000097-2"/>
    </source>
</evidence>
<organism evidence="6 7">
    <name type="scientific">Vitrella brassicaformis (strain CCMP3155)</name>
    <dbReference type="NCBI Taxonomy" id="1169540"/>
    <lineage>
        <taxon>Eukaryota</taxon>
        <taxon>Sar</taxon>
        <taxon>Alveolata</taxon>
        <taxon>Colpodellida</taxon>
        <taxon>Vitrellaceae</taxon>
        <taxon>Vitrella</taxon>
    </lineage>
</organism>
<keyword evidence="7" id="KW-1185">Reference proteome</keyword>
<sequence length="352" mass="39236">MGGEKSMAADLAECNLESRVPLRAGKTLGMPRFGLGTWRAQPNEVAQAVECALSNGYIHLDCAAIYRNEHEVGDGIAKAIAAGKITRDKLWVTSKLWCTKFRPEDVKSGLQKTLDDLGLEYIDQYLPHWPCPMVPSDIATEPWPKDENGVIRAADVGLTDTWRAMEKLVDEGLVKTLGMSNFSIEEAKLILDNCDIPPVVDQVECHPFRPQHQLKDFLKSEGIHMVAYSPLGNVRDNDISGLTDPLVVDLGNKYNKSPAQICLRWHLQRGVIVIPKSVTPSRIIDNTKVFGFQLSDDDMARLSKLSEEEGKQRRWFNPEYREGGVKVFPDTAGTNTQGYTRSVCPSLRWLAG</sequence>
<dbReference type="PANTHER" id="PTHR11732">
    <property type="entry name" value="ALDO/KETO REDUCTASE"/>
    <property type="match status" value="1"/>
</dbReference>
<dbReference type="FunFam" id="3.20.20.100:FF:000002">
    <property type="entry name" value="2,5-diketo-D-gluconic acid reductase A"/>
    <property type="match status" value="1"/>
</dbReference>
<dbReference type="InterPro" id="IPR020471">
    <property type="entry name" value="AKR"/>
</dbReference>
<dbReference type="InParanoid" id="A0A0G4EKJ6"/>
<dbReference type="PIRSF" id="PIRSF000097">
    <property type="entry name" value="AKR"/>
    <property type="match status" value="1"/>
</dbReference>
<evidence type="ECO:0000259" key="5">
    <source>
        <dbReference type="Pfam" id="PF00248"/>
    </source>
</evidence>
<dbReference type="InterPro" id="IPR036812">
    <property type="entry name" value="NAD(P)_OxRdtase_dom_sf"/>
</dbReference>
<protein>
    <recommendedName>
        <fullName evidence="5">NADP-dependent oxidoreductase domain-containing protein</fullName>
    </recommendedName>
</protein>
<dbReference type="SUPFAM" id="SSF51430">
    <property type="entry name" value="NAD(P)-linked oxidoreductase"/>
    <property type="match status" value="1"/>
</dbReference>
<dbReference type="PhylomeDB" id="A0A0G4EKJ6"/>
<evidence type="ECO:0000256" key="1">
    <source>
        <dbReference type="ARBA" id="ARBA00023002"/>
    </source>
</evidence>
<dbReference type="AlphaFoldDB" id="A0A0G4EKJ6"/>